<dbReference type="SUPFAM" id="SSF56519">
    <property type="entry name" value="Penicillin binding protein dimerisation domain"/>
    <property type="match status" value="1"/>
</dbReference>
<dbReference type="GO" id="GO:0008658">
    <property type="term" value="F:penicillin binding"/>
    <property type="evidence" value="ECO:0007669"/>
    <property type="project" value="InterPro"/>
</dbReference>
<dbReference type="InterPro" id="IPR036138">
    <property type="entry name" value="PBP_dimer_sf"/>
</dbReference>
<dbReference type="Pfam" id="PF00905">
    <property type="entry name" value="Transpeptidase"/>
    <property type="match status" value="1"/>
</dbReference>
<reference evidence="9" key="2">
    <citation type="journal article" date="2021" name="PeerJ">
        <title>Extensive microbial diversity within the chicken gut microbiome revealed by metagenomics and culture.</title>
        <authorList>
            <person name="Gilroy R."/>
            <person name="Ravi A."/>
            <person name="Getino M."/>
            <person name="Pursley I."/>
            <person name="Horton D.L."/>
            <person name="Alikhan N.F."/>
            <person name="Baker D."/>
            <person name="Gharbi K."/>
            <person name="Hall N."/>
            <person name="Watson M."/>
            <person name="Adriaenssens E.M."/>
            <person name="Foster-Nyarko E."/>
            <person name="Jarju S."/>
            <person name="Secka A."/>
            <person name="Antonio M."/>
            <person name="Oren A."/>
            <person name="Chaudhuri R.R."/>
            <person name="La Ragione R."/>
            <person name="Hildebrand F."/>
            <person name="Pallen M.J."/>
        </authorList>
    </citation>
    <scope>NUCLEOTIDE SEQUENCE</scope>
    <source>
        <strain evidence="9">F6-4510</strain>
    </source>
</reference>
<name>A0A9D9H312_9FIRM</name>
<dbReference type="PANTHER" id="PTHR30627:SF24">
    <property type="entry name" value="PENICILLIN-BINDING PROTEIN 4B"/>
    <property type="match status" value="1"/>
</dbReference>
<keyword evidence="3" id="KW-0732">Signal</keyword>
<dbReference type="GO" id="GO:0005886">
    <property type="term" value="C:plasma membrane"/>
    <property type="evidence" value="ECO:0007669"/>
    <property type="project" value="TreeGrafter"/>
</dbReference>
<dbReference type="InterPro" id="IPR050515">
    <property type="entry name" value="Beta-lactam/transpept"/>
</dbReference>
<dbReference type="InterPro" id="IPR002137">
    <property type="entry name" value="Beta-lactam_class-D_AS"/>
</dbReference>
<dbReference type="PROSITE" id="PS00337">
    <property type="entry name" value="BETA_LACTAMASE_D"/>
    <property type="match status" value="1"/>
</dbReference>
<dbReference type="PANTHER" id="PTHR30627">
    <property type="entry name" value="PEPTIDOGLYCAN D,D-TRANSPEPTIDASE"/>
    <property type="match status" value="1"/>
</dbReference>
<dbReference type="GO" id="GO:0008800">
    <property type="term" value="F:beta-lactamase activity"/>
    <property type="evidence" value="ECO:0007669"/>
    <property type="project" value="UniProtKB-UniRule"/>
</dbReference>
<sequence>MKNSIKRMFWLISLMFFLVIIWLGKLAIIDRDELRTNSYNPRMQYSDSTIKRGSIKDINGEILAESQKTDDGYVRKYPRSRMAGHVTGYSSKGKTGVEAVENFELENIQNEVVQRITNAFTGEDVKGNDVVLTIDMDIQSVAGDLLGDQKGAIVVMEPTTGRVLAMQSYPDFDPNTVSDDWQELKADEDSPLINRTTQGLYPPGSTFKIVTALAGMEYVPDLASFTVECTGEDEFENKVIHCYNDKAHGTVDIYKAMEQSCNCYFAELGKIIGGQNLRTVADRLGINSNLGLELPSSKSSVSINGNSTESELVETAIGQGKTIVTPMYMATLISAVANGGNMKVPYIVDHIEDYKGEVSNITLPKTSSQIMTLDEAKELTEMMIGVVNNGTGKQASVKGYQVAGKTGTAENSTGIDHSWFVGFAPAENPKVAVAVVLENAEGNKRATPIAGKLIKAYLDKYE</sequence>
<dbReference type="GO" id="GO:0071555">
    <property type="term" value="P:cell wall organization"/>
    <property type="evidence" value="ECO:0007669"/>
    <property type="project" value="TreeGrafter"/>
</dbReference>
<comment type="caution">
    <text evidence="9">The sequence shown here is derived from an EMBL/GenBank/DDBJ whole genome shotgun (WGS) entry which is preliminary data.</text>
</comment>
<accession>A0A9D9H312</accession>
<feature type="domain" description="Penicillin binding protein A dimerisation" evidence="8">
    <location>
        <begin position="52"/>
        <end position="130"/>
    </location>
</feature>
<proteinExistence type="inferred from homology"/>
<evidence type="ECO:0000256" key="4">
    <source>
        <dbReference type="ARBA" id="ARBA00022801"/>
    </source>
</evidence>
<evidence type="ECO:0000256" key="2">
    <source>
        <dbReference type="ARBA" id="ARBA00012865"/>
    </source>
</evidence>
<dbReference type="Pfam" id="PF21922">
    <property type="entry name" value="PBP_dimer_2"/>
    <property type="match status" value="1"/>
</dbReference>
<organism evidence="9 10">
    <name type="scientific">Candidatus Fimicola merdigallinarum</name>
    <dbReference type="NCBI Taxonomy" id="2840819"/>
    <lineage>
        <taxon>Bacteria</taxon>
        <taxon>Bacillati</taxon>
        <taxon>Bacillota</taxon>
        <taxon>Clostridia</taxon>
        <taxon>Lachnospirales</taxon>
        <taxon>Lachnospiraceae</taxon>
        <taxon>Lachnospiraceae incertae sedis</taxon>
        <taxon>Candidatus Fimicola</taxon>
    </lineage>
</organism>
<evidence type="ECO:0000259" key="8">
    <source>
        <dbReference type="Pfam" id="PF21922"/>
    </source>
</evidence>
<protein>
    <recommendedName>
        <fullName evidence="2 6">Beta-lactamase</fullName>
        <ecNumber evidence="2 6">3.5.2.6</ecNumber>
    </recommendedName>
</protein>
<evidence type="ECO:0000313" key="10">
    <source>
        <dbReference type="Proteomes" id="UP000823611"/>
    </source>
</evidence>
<evidence type="ECO:0000256" key="1">
    <source>
        <dbReference type="ARBA" id="ARBA00007898"/>
    </source>
</evidence>
<dbReference type="InterPro" id="IPR054120">
    <property type="entry name" value="PBPA_dimer"/>
</dbReference>
<dbReference type="GO" id="GO:0071972">
    <property type="term" value="F:peptidoglycan L,D-transpeptidase activity"/>
    <property type="evidence" value="ECO:0007669"/>
    <property type="project" value="TreeGrafter"/>
</dbReference>
<evidence type="ECO:0000256" key="5">
    <source>
        <dbReference type="ARBA" id="ARBA00023251"/>
    </source>
</evidence>
<comment type="similarity">
    <text evidence="1 6">Belongs to the class-D beta-lactamase family.</text>
</comment>
<dbReference type="Gene3D" id="3.90.1310.10">
    <property type="entry name" value="Penicillin-binding protein 2a (Domain 2)"/>
    <property type="match status" value="1"/>
</dbReference>
<evidence type="ECO:0000259" key="7">
    <source>
        <dbReference type="Pfam" id="PF00905"/>
    </source>
</evidence>
<dbReference type="SUPFAM" id="SSF56601">
    <property type="entry name" value="beta-lactamase/transpeptidase-like"/>
    <property type="match status" value="1"/>
</dbReference>
<feature type="domain" description="Penicillin-binding protein transpeptidase" evidence="7">
    <location>
        <begin position="151"/>
        <end position="454"/>
    </location>
</feature>
<dbReference type="InterPro" id="IPR012338">
    <property type="entry name" value="Beta-lactam/transpept-like"/>
</dbReference>
<dbReference type="EC" id="3.5.2.6" evidence="2 6"/>
<evidence type="ECO:0000256" key="6">
    <source>
        <dbReference type="RuleBase" id="RU361140"/>
    </source>
</evidence>
<evidence type="ECO:0000313" key="9">
    <source>
        <dbReference type="EMBL" id="MBO8434616.1"/>
    </source>
</evidence>
<dbReference type="EMBL" id="JADIMX010000089">
    <property type="protein sequence ID" value="MBO8434616.1"/>
    <property type="molecule type" value="Genomic_DNA"/>
</dbReference>
<dbReference type="Proteomes" id="UP000823611">
    <property type="component" value="Unassembled WGS sequence"/>
</dbReference>
<keyword evidence="4 6" id="KW-0378">Hydrolase</keyword>
<dbReference type="AlphaFoldDB" id="A0A9D9H312"/>
<dbReference type="InterPro" id="IPR001460">
    <property type="entry name" value="PCN-bd_Tpept"/>
</dbReference>
<dbReference type="Gene3D" id="3.40.710.10">
    <property type="entry name" value="DD-peptidase/beta-lactamase superfamily"/>
    <property type="match status" value="1"/>
</dbReference>
<keyword evidence="5 6" id="KW-0046">Antibiotic resistance</keyword>
<dbReference type="GO" id="GO:0017001">
    <property type="term" value="P:antibiotic catabolic process"/>
    <property type="evidence" value="ECO:0007669"/>
    <property type="project" value="InterPro"/>
</dbReference>
<evidence type="ECO:0000256" key="3">
    <source>
        <dbReference type="ARBA" id="ARBA00022729"/>
    </source>
</evidence>
<gene>
    <name evidence="9" type="ORF">IAC55_04755</name>
</gene>
<reference evidence="9" key="1">
    <citation type="submission" date="2020-10" db="EMBL/GenBank/DDBJ databases">
        <authorList>
            <person name="Gilroy R."/>
        </authorList>
    </citation>
    <scope>NUCLEOTIDE SEQUENCE</scope>
    <source>
        <strain evidence="9">F6-4510</strain>
    </source>
</reference>
<comment type="catalytic activity">
    <reaction evidence="6">
        <text>a beta-lactam + H2O = a substituted beta-amino acid</text>
        <dbReference type="Rhea" id="RHEA:20401"/>
        <dbReference type="ChEBI" id="CHEBI:15377"/>
        <dbReference type="ChEBI" id="CHEBI:35627"/>
        <dbReference type="ChEBI" id="CHEBI:140347"/>
        <dbReference type="EC" id="3.5.2.6"/>
    </reaction>
</comment>
<dbReference type="GO" id="GO:0046677">
    <property type="term" value="P:response to antibiotic"/>
    <property type="evidence" value="ECO:0007669"/>
    <property type="project" value="UniProtKB-UniRule"/>
</dbReference>